<gene>
    <name evidence="2" type="ORF">ODALV1_LOCUS24660</name>
</gene>
<organism evidence="2 3">
    <name type="scientific">Orchesella dallaii</name>
    <dbReference type="NCBI Taxonomy" id="48710"/>
    <lineage>
        <taxon>Eukaryota</taxon>
        <taxon>Metazoa</taxon>
        <taxon>Ecdysozoa</taxon>
        <taxon>Arthropoda</taxon>
        <taxon>Hexapoda</taxon>
        <taxon>Collembola</taxon>
        <taxon>Entomobryomorpha</taxon>
        <taxon>Entomobryoidea</taxon>
        <taxon>Orchesellidae</taxon>
        <taxon>Orchesellinae</taxon>
        <taxon>Orchesella</taxon>
    </lineage>
</organism>
<dbReference type="EMBL" id="CAXLJM020000092">
    <property type="protein sequence ID" value="CAL8132566.1"/>
    <property type="molecule type" value="Genomic_DNA"/>
</dbReference>
<keyword evidence="1" id="KW-1133">Transmembrane helix</keyword>
<evidence type="ECO:0000313" key="3">
    <source>
        <dbReference type="Proteomes" id="UP001642540"/>
    </source>
</evidence>
<reference evidence="2 3" key="1">
    <citation type="submission" date="2024-08" db="EMBL/GenBank/DDBJ databases">
        <authorList>
            <person name="Cucini C."/>
            <person name="Frati F."/>
        </authorList>
    </citation>
    <scope>NUCLEOTIDE SEQUENCE [LARGE SCALE GENOMIC DNA]</scope>
</reference>
<name>A0ABP1RPP6_9HEXA</name>
<evidence type="ECO:0000313" key="2">
    <source>
        <dbReference type="EMBL" id="CAL8132566.1"/>
    </source>
</evidence>
<protein>
    <submittedName>
        <fullName evidence="2">Uncharacterized protein</fullName>
    </submittedName>
</protein>
<accession>A0ABP1RPP6</accession>
<comment type="caution">
    <text evidence="2">The sequence shown here is derived from an EMBL/GenBank/DDBJ whole genome shotgun (WGS) entry which is preliminary data.</text>
</comment>
<keyword evidence="3" id="KW-1185">Reference proteome</keyword>
<dbReference type="Proteomes" id="UP001642540">
    <property type="component" value="Unassembled WGS sequence"/>
</dbReference>
<sequence>MAVAQGARQSGKLMTLWKQGWNEIPEVMGASFYALIGIGLYGFSNYRYYKEERYNRRYKTRYTVYRPDDERVARIRKFEDSPQPTRTPAALAQLKGSC</sequence>
<keyword evidence="1" id="KW-0472">Membrane</keyword>
<evidence type="ECO:0000256" key="1">
    <source>
        <dbReference type="SAM" id="Phobius"/>
    </source>
</evidence>
<proteinExistence type="predicted"/>
<feature type="transmembrane region" description="Helical" evidence="1">
    <location>
        <begin position="30"/>
        <end position="49"/>
    </location>
</feature>
<keyword evidence="1" id="KW-0812">Transmembrane</keyword>